<dbReference type="Proteomes" id="UP001489902">
    <property type="component" value="Chromosome 7"/>
</dbReference>
<dbReference type="EMBL" id="CP151266">
    <property type="protein sequence ID" value="WZH49642.1"/>
    <property type="molecule type" value="Genomic_DNA"/>
</dbReference>
<organism evidence="9 10">
    <name type="scientific">Fusarium acuminatum</name>
    <dbReference type="NCBI Taxonomy" id="5515"/>
    <lineage>
        <taxon>Eukaryota</taxon>
        <taxon>Fungi</taxon>
        <taxon>Dikarya</taxon>
        <taxon>Ascomycota</taxon>
        <taxon>Pezizomycotina</taxon>
        <taxon>Sordariomycetes</taxon>
        <taxon>Hypocreomycetidae</taxon>
        <taxon>Hypocreales</taxon>
        <taxon>Nectriaceae</taxon>
        <taxon>Fusarium</taxon>
        <taxon>Fusarium tricinctum species complex</taxon>
    </lineage>
</organism>
<keyword evidence="2 7" id="KW-0812">Transmembrane</keyword>
<keyword evidence="10" id="KW-1185">Reference proteome</keyword>
<evidence type="ECO:0000259" key="8">
    <source>
        <dbReference type="Pfam" id="PF20684"/>
    </source>
</evidence>
<evidence type="ECO:0000313" key="9">
    <source>
        <dbReference type="EMBL" id="WZH49642.1"/>
    </source>
</evidence>
<reference evidence="9 10" key="1">
    <citation type="submission" date="2024-04" db="EMBL/GenBank/DDBJ databases">
        <title>Complete genome sequence of Fusarium acuminatum.</title>
        <authorList>
            <person name="Lan B."/>
        </authorList>
    </citation>
    <scope>NUCLEOTIDE SEQUENCE [LARGE SCALE GENOMIC DNA]</scope>
    <source>
        <strain evidence="9">1A</strain>
    </source>
</reference>
<evidence type="ECO:0000256" key="7">
    <source>
        <dbReference type="SAM" id="Phobius"/>
    </source>
</evidence>
<evidence type="ECO:0000256" key="2">
    <source>
        <dbReference type="ARBA" id="ARBA00022692"/>
    </source>
</evidence>
<comment type="subcellular location">
    <subcellularLocation>
        <location evidence="1">Membrane</location>
        <topology evidence="1">Multi-pass membrane protein</topology>
    </subcellularLocation>
</comment>
<evidence type="ECO:0000256" key="1">
    <source>
        <dbReference type="ARBA" id="ARBA00004141"/>
    </source>
</evidence>
<evidence type="ECO:0000256" key="6">
    <source>
        <dbReference type="SAM" id="MobiDB-lite"/>
    </source>
</evidence>
<dbReference type="PANTHER" id="PTHR33048">
    <property type="entry name" value="PTH11-LIKE INTEGRAL MEMBRANE PROTEIN (AFU_ORTHOLOGUE AFUA_5G11245)"/>
    <property type="match status" value="1"/>
</dbReference>
<gene>
    <name evidence="9" type="ORF">QYS62_010846</name>
</gene>
<dbReference type="PANTHER" id="PTHR33048:SF161">
    <property type="entry name" value="INTEGRAL MEMBRANE PROTEIN"/>
    <property type="match status" value="1"/>
</dbReference>
<evidence type="ECO:0000313" key="10">
    <source>
        <dbReference type="Proteomes" id="UP001489902"/>
    </source>
</evidence>
<sequence length="398" mass="44071">MSTTVDSSAQVFKPILGYVKVELAINCIVVLLVLVVVGLRVVGRLIGPGLGWDDGFVMFCVVPIGCGHAVLSRPVCARWKRLQTRDEYGSCVYLDAAAYRISQTNLKFNSTVAVNIPFILKLTFCMQAIYVTLLAAVKASMLSFYIRVFPTSFMQKSSKAALVFVALWLISYLCACIFICKPVSAQWEAPLQCGNYIAMIQSLIATNAIGDLIIMALPMQSVWSLKTRRAEKIGITSCFALGLACVVCAVFRLIYISTVDLNNNITGTMPTTIFLFILEPNLAILCVSIPMLRPFYAKYKKRMGGSRLDEYSTERSTGFRDMSRSGAQSAHPEVTRDPNLSTWEMDDYRPSDKVQHGYSVNGFVDESGSEKNLTVGSSEARNNEISVQTQWTVTHSRK</sequence>
<protein>
    <recommendedName>
        <fullName evidence="8">Rhodopsin domain-containing protein</fullName>
    </recommendedName>
</protein>
<keyword evidence="3 7" id="KW-1133">Transmembrane helix</keyword>
<feature type="domain" description="Rhodopsin" evidence="8">
    <location>
        <begin position="39"/>
        <end position="297"/>
    </location>
</feature>
<feature type="transmembrane region" description="Helical" evidence="7">
    <location>
        <begin position="160"/>
        <end position="184"/>
    </location>
</feature>
<feature type="transmembrane region" description="Helical" evidence="7">
    <location>
        <begin position="55"/>
        <end position="71"/>
    </location>
</feature>
<name>A0ABZ2XCA1_9HYPO</name>
<accession>A0ABZ2XCA1</accession>
<dbReference type="InterPro" id="IPR049326">
    <property type="entry name" value="Rhodopsin_dom_fungi"/>
</dbReference>
<evidence type="ECO:0000256" key="3">
    <source>
        <dbReference type="ARBA" id="ARBA00022989"/>
    </source>
</evidence>
<comment type="similarity">
    <text evidence="5">Belongs to the SAT4 family.</text>
</comment>
<feature type="transmembrane region" description="Helical" evidence="7">
    <location>
        <begin position="23"/>
        <end position="43"/>
    </location>
</feature>
<keyword evidence="4 7" id="KW-0472">Membrane</keyword>
<dbReference type="InterPro" id="IPR052337">
    <property type="entry name" value="SAT4-like"/>
</dbReference>
<feature type="transmembrane region" description="Helical" evidence="7">
    <location>
        <begin position="128"/>
        <end position="148"/>
    </location>
</feature>
<feature type="region of interest" description="Disordered" evidence="6">
    <location>
        <begin position="319"/>
        <end position="342"/>
    </location>
</feature>
<dbReference type="Pfam" id="PF20684">
    <property type="entry name" value="Fung_rhodopsin"/>
    <property type="match status" value="1"/>
</dbReference>
<feature type="transmembrane region" description="Helical" evidence="7">
    <location>
        <begin position="269"/>
        <end position="292"/>
    </location>
</feature>
<feature type="transmembrane region" description="Helical" evidence="7">
    <location>
        <begin position="238"/>
        <end position="257"/>
    </location>
</feature>
<proteinExistence type="inferred from homology"/>
<evidence type="ECO:0000256" key="5">
    <source>
        <dbReference type="ARBA" id="ARBA00038359"/>
    </source>
</evidence>
<evidence type="ECO:0000256" key="4">
    <source>
        <dbReference type="ARBA" id="ARBA00023136"/>
    </source>
</evidence>